<accession>A0A7M1LDW2</accession>
<protein>
    <submittedName>
        <fullName evidence="2">Uncharacterized protein</fullName>
    </submittedName>
</protein>
<feature type="transmembrane region" description="Helical" evidence="1">
    <location>
        <begin position="45"/>
        <end position="67"/>
    </location>
</feature>
<name>A0A7M1LDW2_9BACT</name>
<keyword evidence="1" id="KW-1133">Transmembrane helix</keyword>
<dbReference type="EMBL" id="CP063078">
    <property type="protein sequence ID" value="QOQ86738.1"/>
    <property type="molecule type" value="Genomic_DNA"/>
</dbReference>
<evidence type="ECO:0000313" key="2">
    <source>
        <dbReference type="EMBL" id="QOQ86738.1"/>
    </source>
</evidence>
<sequence>MGEFLFVFVVILVAFFLITWFWDLMRGFMYTQDSPNVSDEDKEQATGCVGYLVLAIIAVIIIAVKLIF</sequence>
<gene>
    <name evidence="2" type="ORF">IMC76_05815</name>
</gene>
<dbReference type="RefSeq" id="WP_025803194.1">
    <property type="nucleotide sequence ID" value="NZ_CP053842.1"/>
</dbReference>
<evidence type="ECO:0000313" key="3">
    <source>
        <dbReference type="Proteomes" id="UP000594749"/>
    </source>
</evidence>
<dbReference type="AlphaFoldDB" id="A0A7M1LDW2"/>
<reference evidence="2 3" key="1">
    <citation type="submission" date="2020-10" db="EMBL/GenBank/DDBJ databases">
        <title>Campylobacter and Helicobacter PacBio genomes.</title>
        <authorList>
            <person name="Lane C."/>
        </authorList>
    </citation>
    <scope>NUCLEOTIDE SEQUENCE [LARGE SCALE GENOMIC DNA]</scope>
    <source>
        <strain evidence="2 3">2016D-0077</strain>
    </source>
</reference>
<keyword evidence="1" id="KW-0472">Membrane</keyword>
<keyword evidence="1" id="KW-0812">Transmembrane</keyword>
<proteinExistence type="predicted"/>
<feature type="transmembrane region" description="Helical" evidence="1">
    <location>
        <begin position="6"/>
        <end position="24"/>
    </location>
</feature>
<keyword evidence="3" id="KW-1185">Reference proteome</keyword>
<dbReference type="Proteomes" id="UP000594749">
    <property type="component" value="Chromosome"/>
</dbReference>
<evidence type="ECO:0000256" key="1">
    <source>
        <dbReference type="SAM" id="Phobius"/>
    </source>
</evidence>
<organism evidence="2 3">
    <name type="scientific">Campylobacter corcagiensis</name>
    <dbReference type="NCBI Taxonomy" id="1448857"/>
    <lineage>
        <taxon>Bacteria</taxon>
        <taxon>Pseudomonadati</taxon>
        <taxon>Campylobacterota</taxon>
        <taxon>Epsilonproteobacteria</taxon>
        <taxon>Campylobacterales</taxon>
        <taxon>Campylobacteraceae</taxon>
        <taxon>Campylobacter</taxon>
    </lineage>
</organism>